<dbReference type="InterPro" id="IPR013148">
    <property type="entry name" value="Glyco_hydro_32_N"/>
</dbReference>
<feature type="domain" description="Glycosyl hydrolase family 32 C-terminal" evidence="11">
    <location>
        <begin position="343"/>
        <end position="484"/>
    </location>
</feature>
<comment type="pathway">
    <text evidence="1 9">Glycan biosynthesis; sucrose metabolism.</text>
</comment>
<keyword evidence="9" id="KW-0119">Carbohydrate metabolism</keyword>
<gene>
    <name evidence="12" type="ORF">C823_00516</name>
</gene>
<evidence type="ECO:0000256" key="2">
    <source>
        <dbReference type="ARBA" id="ARBA00009902"/>
    </source>
</evidence>
<dbReference type="STRING" id="1235802.C823_00516"/>
<sequence>MTSQTLREARKYEEASEKLIKPEKRPDFHLSARTGWMNDPNGFSWYQGKYHMFYQYHPYDSHWGPMHWGHAVSTDLLHWEYLPAALAPDASYDKDGCFSGSAVELADGRHLLMYTGVVQERLKNGELRELQTQCLAVGDGIDYEKYENNPVLDEKDLPQGFSRYDFRDPKILKNADGSYSCIIGNRPADGSGQILLFTSADGFQWKYQKVLCTNNRRFGLMWECPDFFELDGKHVLLTSPQDMMPQGFEYHNGNGTLCLIGTYDEKTATFTEESGQSIDYGIDFYAPQTVLSPDGRRIMIGWMQNWDTCNLRTSEHPLWYGQMSLPRELHIKNGRLYQQPIRELEQMRGSKTLYQNVPVTGFLQLEGIRGRLVDLTIVIRPAQGERSYRKFAVRFAQNETYYTSLSFRPEESILKIDRKYSGSRRAIIHQRRSLVNHTDGCLRLRLILDRYSVEVFVNDGEQVMTATMYTEQSADGISFFADGAVCMDVVKYDLISNGF</sequence>
<dbReference type="NCBIfam" id="TIGR01322">
    <property type="entry name" value="scrB_fam"/>
    <property type="match status" value="1"/>
</dbReference>
<dbReference type="AlphaFoldDB" id="N2BEU3"/>
<comment type="function">
    <text evidence="9">Enables the bacterium to metabolize sucrose as a sole carbon source.</text>
</comment>
<comment type="subcellular location">
    <subcellularLocation>
        <location evidence="9">Cytoplasm</location>
    </subcellularLocation>
</comment>
<evidence type="ECO:0000256" key="7">
    <source>
        <dbReference type="ARBA" id="ARBA00033367"/>
    </source>
</evidence>
<keyword evidence="6 8" id="KW-0326">Glycosidase</keyword>
<dbReference type="Gene3D" id="2.60.120.560">
    <property type="entry name" value="Exo-inulinase, domain 1"/>
    <property type="match status" value="1"/>
</dbReference>
<dbReference type="EC" id="3.2.1.26" evidence="3 8"/>
<dbReference type="Gene3D" id="2.115.10.20">
    <property type="entry name" value="Glycosyl hydrolase domain, family 43"/>
    <property type="match status" value="1"/>
</dbReference>
<evidence type="ECO:0000256" key="5">
    <source>
        <dbReference type="ARBA" id="ARBA00022801"/>
    </source>
</evidence>
<dbReference type="InterPro" id="IPR023296">
    <property type="entry name" value="Glyco_hydro_beta-prop_sf"/>
</dbReference>
<organism evidence="12 13">
    <name type="scientific">Eubacterium plexicaudatum ASF492</name>
    <dbReference type="NCBI Taxonomy" id="1235802"/>
    <lineage>
        <taxon>Bacteria</taxon>
        <taxon>Bacillati</taxon>
        <taxon>Bacillota</taxon>
        <taxon>Clostridia</taxon>
        <taxon>Eubacteriales</taxon>
        <taxon>Eubacteriaceae</taxon>
        <taxon>Eubacterium</taxon>
    </lineage>
</organism>
<dbReference type="CDD" id="cd08996">
    <property type="entry name" value="GH32_FFase"/>
    <property type="match status" value="1"/>
</dbReference>
<accession>N2BEU3</accession>
<comment type="caution">
    <text evidence="12">The sequence shown here is derived from an EMBL/GenBank/DDBJ whole genome shotgun (WGS) entry which is preliminary data.</text>
</comment>
<dbReference type="PANTHER" id="PTHR43101">
    <property type="entry name" value="BETA-FRUCTOSIDASE"/>
    <property type="match status" value="1"/>
</dbReference>
<dbReference type="Pfam" id="PF00251">
    <property type="entry name" value="Glyco_hydro_32N"/>
    <property type="match status" value="1"/>
</dbReference>
<keyword evidence="5 8" id="KW-0378">Hydrolase</keyword>
<evidence type="ECO:0000256" key="6">
    <source>
        <dbReference type="ARBA" id="ARBA00023295"/>
    </source>
</evidence>
<feature type="domain" description="Glycosyl hydrolase family 32 N-terminal" evidence="10">
    <location>
        <begin position="29"/>
        <end position="340"/>
    </location>
</feature>
<keyword evidence="9" id="KW-0963">Cytoplasm</keyword>
<dbReference type="SMART" id="SM00640">
    <property type="entry name" value="Glyco_32"/>
    <property type="match status" value="1"/>
</dbReference>
<evidence type="ECO:0000259" key="10">
    <source>
        <dbReference type="Pfam" id="PF00251"/>
    </source>
</evidence>
<dbReference type="GO" id="GO:0005985">
    <property type="term" value="P:sucrose metabolic process"/>
    <property type="evidence" value="ECO:0007669"/>
    <property type="project" value="UniProtKB-UniPathway"/>
</dbReference>
<evidence type="ECO:0000256" key="8">
    <source>
        <dbReference type="RuleBase" id="RU362110"/>
    </source>
</evidence>
<evidence type="ECO:0000256" key="3">
    <source>
        <dbReference type="ARBA" id="ARBA00012758"/>
    </source>
</evidence>
<dbReference type="EMBL" id="AQFT01000015">
    <property type="protein sequence ID" value="EMZ37028.1"/>
    <property type="molecule type" value="Genomic_DNA"/>
</dbReference>
<evidence type="ECO:0000313" key="12">
    <source>
        <dbReference type="EMBL" id="EMZ37028.1"/>
    </source>
</evidence>
<dbReference type="Pfam" id="PF08244">
    <property type="entry name" value="Glyco_hydro_32C"/>
    <property type="match status" value="1"/>
</dbReference>
<dbReference type="PATRIC" id="fig|1235802.3.peg.542"/>
<dbReference type="InterPro" id="IPR006232">
    <property type="entry name" value="Suc6P_hydrolase"/>
</dbReference>
<dbReference type="HOGENOM" id="CLU_001528_7_0_9"/>
<comment type="catalytic activity">
    <reaction evidence="8">
        <text>Hydrolysis of terminal non-reducing beta-D-fructofuranoside residues in beta-D-fructofuranosides.</text>
        <dbReference type="EC" id="3.2.1.26"/>
    </reaction>
</comment>
<dbReference type="InterPro" id="IPR013189">
    <property type="entry name" value="Glyco_hydro_32_C"/>
</dbReference>
<evidence type="ECO:0000256" key="4">
    <source>
        <dbReference type="ARBA" id="ARBA00019623"/>
    </source>
</evidence>
<dbReference type="Proteomes" id="UP000012589">
    <property type="component" value="Unassembled WGS sequence"/>
</dbReference>
<dbReference type="UniPathway" id="UPA00238"/>
<dbReference type="GO" id="GO:0004564">
    <property type="term" value="F:beta-fructofuranosidase activity"/>
    <property type="evidence" value="ECO:0007669"/>
    <property type="project" value="UniProtKB-EC"/>
</dbReference>
<reference evidence="12 13" key="1">
    <citation type="journal article" date="2014" name="Genome Announc.">
        <title>Draft genome sequences of the altered schaedler flora, a defined bacterial community from gnotobiotic mice.</title>
        <authorList>
            <person name="Wannemuehler M.J."/>
            <person name="Overstreet A.M."/>
            <person name="Ward D.V."/>
            <person name="Phillips G.J."/>
        </authorList>
    </citation>
    <scope>NUCLEOTIDE SEQUENCE [LARGE SCALE GENOMIC DNA]</scope>
    <source>
        <strain evidence="12 13">ASF492</strain>
    </source>
</reference>
<protein>
    <recommendedName>
        <fullName evidence="4 8">Sucrose-6-phosphate hydrolase</fullName>
        <ecNumber evidence="3 8">3.2.1.26</ecNumber>
    </recommendedName>
    <alternativeName>
        <fullName evidence="7 9">Invertase</fullName>
    </alternativeName>
</protein>
<name>N2BEU3_9FIRM</name>
<evidence type="ECO:0000256" key="9">
    <source>
        <dbReference type="RuleBase" id="RU365015"/>
    </source>
</evidence>
<dbReference type="OrthoDB" id="9759709at2"/>
<keyword evidence="13" id="KW-1185">Reference proteome</keyword>
<dbReference type="SUPFAM" id="SSF75005">
    <property type="entry name" value="Arabinanase/levansucrase/invertase"/>
    <property type="match status" value="1"/>
</dbReference>
<dbReference type="PANTHER" id="PTHR43101:SF1">
    <property type="entry name" value="BETA-FRUCTOSIDASE"/>
    <property type="match status" value="1"/>
</dbReference>
<dbReference type="InterPro" id="IPR001362">
    <property type="entry name" value="Glyco_hydro_32"/>
</dbReference>
<dbReference type="InterPro" id="IPR051214">
    <property type="entry name" value="GH32_Enzymes"/>
</dbReference>
<dbReference type="eggNOG" id="COG1621">
    <property type="taxonomic scope" value="Bacteria"/>
</dbReference>
<dbReference type="InterPro" id="IPR013320">
    <property type="entry name" value="ConA-like_dom_sf"/>
</dbReference>
<dbReference type="SUPFAM" id="SSF49899">
    <property type="entry name" value="Concanavalin A-like lectins/glucanases"/>
    <property type="match status" value="1"/>
</dbReference>
<proteinExistence type="inferred from homology"/>
<evidence type="ECO:0000259" key="11">
    <source>
        <dbReference type="Pfam" id="PF08244"/>
    </source>
</evidence>
<dbReference type="GO" id="GO:0005737">
    <property type="term" value="C:cytoplasm"/>
    <property type="evidence" value="ECO:0007669"/>
    <property type="project" value="UniProtKB-SubCell"/>
</dbReference>
<comment type="similarity">
    <text evidence="2 8">Belongs to the glycosyl hydrolase 32 family.</text>
</comment>
<evidence type="ECO:0000313" key="13">
    <source>
        <dbReference type="Proteomes" id="UP000012589"/>
    </source>
</evidence>
<evidence type="ECO:0000256" key="1">
    <source>
        <dbReference type="ARBA" id="ARBA00004914"/>
    </source>
</evidence>